<dbReference type="Proteomes" id="UP000694865">
    <property type="component" value="Unplaced"/>
</dbReference>
<evidence type="ECO:0000313" key="2">
    <source>
        <dbReference type="RefSeq" id="XP_006811455.1"/>
    </source>
</evidence>
<name>A0ABM0LUL4_SACKO</name>
<dbReference type="GeneID" id="102805443"/>
<sequence>MGMVQNSLVVNRAEVVAMHEVEWLKVLDKLVRSSINMDFPERVIDDKRENSQEDKLFLSKVDTSMKYTEGHYTIGLPFRNDDSKLPNNKEYAKQRLKGIGKRMRRDSKLSSDYKAFMATMIEKKYAILVPQRLLDGNDGRVWYIPHHGVYHPKKPNKIRVVFNCSAKWQGVSLNELLLHGPDLTNNLLGILLRFRQEPVALMVNTQPDVYQMAIHLFGAVSSPSCANAALHKNAIDNQVLFDPEIAETVLWTTV</sequence>
<reference evidence="2" key="1">
    <citation type="submission" date="2025-08" db="UniProtKB">
        <authorList>
            <consortium name="RefSeq"/>
        </authorList>
    </citation>
    <scope>IDENTIFICATION</scope>
    <source>
        <tissue evidence="2">Testes</tissue>
    </source>
</reference>
<accession>A0ABM0LUL4</accession>
<evidence type="ECO:0000313" key="1">
    <source>
        <dbReference type="Proteomes" id="UP000694865"/>
    </source>
</evidence>
<protein>
    <submittedName>
        <fullName evidence="2">Uncharacterized protein LOC102805443</fullName>
    </submittedName>
</protein>
<dbReference type="PANTHER" id="PTHR47331:SF1">
    <property type="entry name" value="GAG-LIKE PROTEIN"/>
    <property type="match status" value="1"/>
</dbReference>
<dbReference type="RefSeq" id="XP_006811455.1">
    <property type="nucleotide sequence ID" value="XM_006811392.1"/>
</dbReference>
<proteinExistence type="predicted"/>
<gene>
    <name evidence="2" type="primary">LOC102805443</name>
</gene>
<dbReference type="PANTHER" id="PTHR47331">
    <property type="entry name" value="PHD-TYPE DOMAIN-CONTAINING PROTEIN"/>
    <property type="match status" value="1"/>
</dbReference>
<keyword evidence="1" id="KW-1185">Reference proteome</keyword>
<organism evidence="1 2">
    <name type="scientific">Saccoglossus kowalevskii</name>
    <name type="common">Acorn worm</name>
    <dbReference type="NCBI Taxonomy" id="10224"/>
    <lineage>
        <taxon>Eukaryota</taxon>
        <taxon>Metazoa</taxon>
        <taxon>Hemichordata</taxon>
        <taxon>Enteropneusta</taxon>
        <taxon>Harrimaniidae</taxon>
        <taxon>Saccoglossus</taxon>
    </lineage>
</organism>